<dbReference type="InterPro" id="IPR000719">
    <property type="entry name" value="Prot_kinase_dom"/>
</dbReference>
<evidence type="ECO:0000256" key="11">
    <source>
        <dbReference type="ARBA" id="ARBA00023136"/>
    </source>
</evidence>
<feature type="transmembrane region" description="Helical" evidence="13">
    <location>
        <begin position="203"/>
        <end position="227"/>
    </location>
</feature>
<dbReference type="GO" id="GO:0030246">
    <property type="term" value="F:carbohydrate binding"/>
    <property type="evidence" value="ECO:0007669"/>
    <property type="project" value="UniProtKB-KW"/>
</dbReference>
<dbReference type="InterPro" id="IPR001245">
    <property type="entry name" value="Ser-Thr/Tyr_kinase_cat_dom"/>
</dbReference>
<evidence type="ECO:0000256" key="12">
    <source>
        <dbReference type="ARBA" id="ARBA00023170"/>
    </source>
</evidence>
<keyword evidence="8" id="KW-0547">Nucleotide-binding</keyword>
<evidence type="ECO:0000256" key="9">
    <source>
        <dbReference type="ARBA" id="ARBA00022840"/>
    </source>
</evidence>
<reference evidence="16" key="1">
    <citation type="submission" date="2016-04" db="EMBL/GenBank/DDBJ databases">
        <title>Cephalotus genome sequencing.</title>
        <authorList>
            <person name="Fukushima K."/>
            <person name="Hasebe M."/>
            <person name="Fang X."/>
        </authorList>
    </citation>
    <scope>NUCLEOTIDE SEQUENCE [LARGE SCALE GENOMIC DNA]</scope>
    <source>
        <strain evidence="16">cv. St1</strain>
    </source>
</reference>
<comment type="similarity">
    <text evidence="2">Belongs to the leguminous lectin family.</text>
</comment>
<dbReference type="InterPro" id="IPR000985">
    <property type="entry name" value="Lectin_LegA_CS"/>
</dbReference>
<keyword evidence="9" id="KW-0067">ATP-binding</keyword>
<comment type="subcellular location">
    <subcellularLocation>
        <location evidence="1">Membrane</location>
        <topology evidence="1">Single-pass type I membrane protein</topology>
    </subcellularLocation>
</comment>
<dbReference type="OrthoDB" id="1913956at2759"/>
<dbReference type="AlphaFoldDB" id="A0A1Q3B7E7"/>
<dbReference type="Gene3D" id="1.10.510.10">
    <property type="entry name" value="Transferase(Phosphotransferase) domain 1"/>
    <property type="match status" value="1"/>
</dbReference>
<evidence type="ECO:0000256" key="13">
    <source>
        <dbReference type="SAM" id="Phobius"/>
    </source>
</evidence>
<protein>
    <submittedName>
        <fullName evidence="15">Pkinase domain-containing protein/Lectin_legB domain-containing protein</fullName>
    </submittedName>
</protein>
<dbReference type="GO" id="GO:0051707">
    <property type="term" value="P:response to other organism"/>
    <property type="evidence" value="ECO:0007669"/>
    <property type="project" value="UniProtKB-ARBA"/>
</dbReference>
<dbReference type="PROSITE" id="PS50011">
    <property type="entry name" value="PROTEIN_KINASE_DOM"/>
    <property type="match status" value="1"/>
</dbReference>
<gene>
    <name evidence="15" type="ORF">CFOL_v3_07484</name>
</gene>
<dbReference type="InterPro" id="IPR011009">
    <property type="entry name" value="Kinase-like_dom_sf"/>
</dbReference>
<dbReference type="GO" id="GO:0004672">
    <property type="term" value="F:protein kinase activity"/>
    <property type="evidence" value="ECO:0007669"/>
    <property type="project" value="InterPro"/>
</dbReference>
<accession>A0A1Q3B7E7</accession>
<evidence type="ECO:0000256" key="3">
    <source>
        <dbReference type="ARBA" id="ARBA00008536"/>
    </source>
</evidence>
<dbReference type="FunFam" id="3.30.200.20:FF:000476">
    <property type="entry name" value="Probable L-type lectin-domain containing receptor kinase S.5"/>
    <property type="match status" value="1"/>
</dbReference>
<dbReference type="GO" id="GO:0005524">
    <property type="term" value="F:ATP binding"/>
    <property type="evidence" value="ECO:0007669"/>
    <property type="project" value="UniProtKB-KW"/>
</dbReference>
<dbReference type="Pfam" id="PF00139">
    <property type="entry name" value="Lectin_legB"/>
    <property type="match status" value="1"/>
</dbReference>
<dbReference type="InterPro" id="IPR001220">
    <property type="entry name" value="Legume_lectin_dom"/>
</dbReference>
<name>A0A1Q3B7E7_CEPFO</name>
<dbReference type="STRING" id="3775.A0A1Q3B7E7"/>
<dbReference type="FunCoup" id="A0A1Q3B7E7">
    <property type="interactions" value="138"/>
</dbReference>
<keyword evidence="5 13" id="KW-0812">Transmembrane</keyword>
<comment type="similarity">
    <text evidence="3">In the N-terminal section; belongs to the leguminous lectin family.</text>
</comment>
<dbReference type="PROSITE" id="PS00308">
    <property type="entry name" value="LECTIN_LEGUME_ALPHA"/>
    <property type="match status" value="1"/>
</dbReference>
<dbReference type="Gene3D" id="2.60.120.200">
    <property type="match status" value="1"/>
</dbReference>
<proteinExistence type="inferred from homology"/>
<comment type="similarity">
    <text evidence="4">In the C-terminal section; belongs to the protein kinase superfamily. Ser/Thr protein kinase family.</text>
</comment>
<dbReference type="PANTHER" id="PTHR27007">
    <property type="match status" value="1"/>
</dbReference>
<feature type="domain" description="Protein kinase" evidence="14">
    <location>
        <begin position="267"/>
        <end position="552"/>
    </location>
</feature>
<dbReference type="Gene3D" id="3.30.200.20">
    <property type="entry name" value="Phosphorylase Kinase, domain 1"/>
    <property type="match status" value="1"/>
</dbReference>
<evidence type="ECO:0000259" key="14">
    <source>
        <dbReference type="PROSITE" id="PS50011"/>
    </source>
</evidence>
<evidence type="ECO:0000256" key="1">
    <source>
        <dbReference type="ARBA" id="ARBA00004479"/>
    </source>
</evidence>
<keyword evidence="16" id="KW-1185">Reference proteome</keyword>
<sequence length="589" mass="65461">MSGRALYNKPFNLWSKSERTKASFNSTFVLNIKDHTDPGGEGLAFIITGNVTLPESSYGEWLGIVNEGTNSSSQAQIVAIEFDTRKSYSEDINNNHVGLDINTIYSIEQVSLDSYGVNLTSGDNVTVNVQYDGENITVFVALTDQKGENVTNQVFSQPLDLSAYLPEKVYVGFSASTSNYTELNCVISWEFNGSDINDNPNLLWVWITVPILTIVLISSIAFGLYMIKSEREELEDAYPSIEDQIRMSSQAPRKFKLSELNKATGKFNSKNKLGSGGFGPVYKGCWRNKDIAVKKVSKKSTQGKQEFIAEVTTIGNLHHKNLVKLIGWCYESRVFLLVYEYMPKGSLDKYLFCNGKAGIEESALGWGKRLNIICGVARALDYLHNGCEKRVLHRDIKASNIMLDSDFNARLGDFGLARTIQSSEETHHSTREIAGTPGYMAPESFLIGRATVETDVYAFGVLVLEVACGKKTGNFIELSHYDSNIVYWVWEVYRLGNIVGAADPRLEGDFSQEEMECVLLLALACCHPNPHHRPSMKTVLQVLTGEAAAPLLPAVMPSFVWPAMPPSFMETNDITNEEKLPIFTELSGR</sequence>
<keyword evidence="7" id="KW-0430">Lectin</keyword>
<dbReference type="InterPro" id="IPR008271">
    <property type="entry name" value="Ser/Thr_kinase_AS"/>
</dbReference>
<keyword evidence="11 13" id="KW-0472">Membrane</keyword>
<evidence type="ECO:0000256" key="4">
    <source>
        <dbReference type="ARBA" id="ARBA00010217"/>
    </source>
</evidence>
<dbReference type="InParanoid" id="A0A1Q3B7E7"/>
<dbReference type="SUPFAM" id="SSF56112">
    <property type="entry name" value="Protein kinase-like (PK-like)"/>
    <property type="match status" value="1"/>
</dbReference>
<evidence type="ECO:0000256" key="5">
    <source>
        <dbReference type="ARBA" id="ARBA00022692"/>
    </source>
</evidence>
<dbReference type="SMART" id="SM00220">
    <property type="entry name" value="S_TKc"/>
    <property type="match status" value="1"/>
</dbReference>
<dbReference type="PROSITE" id="PS00108">
    <property type="entry name" value="PROTEIN_KINASE_ST"/>
    <property type="match status" value="1"/>
</dbReference>
<evidence type="ECO:0000313" key="15">
    <source>
        <dbReference type="EMBL" id="GAV63966.1"/>
    </source>
</evidence>
<comment type="caution">
    <text evidence="15">The sequence shown here is derived from an EMBL/GenBank/DDBJ whole genome shotgun (WGS) entry which is preliminary data.</text>
</comment>
<dbReference type="InterPro" id="IPR050528">
    <property type="entry name" value="L-type_Lectin-RKs"/>
</dbReference>
<dbReference type="Pfam" id="PF07714">
    <property type="entry name" value="PK_Tyr_Ser-Thr"/>
    <property type="match status" value="1"/>
</dbReference>
<dbReference type="SUPFAM" id="SSF49899">
    <property type="entry name" value="Concanavalin A-like lectins/glucanases"/>
    <property type="match status" value="1"/>
</dbReference>
<evidence type="ECO:0000256" key="8">
    <source>
        <dbReference type="ARBA" id="ARBA00022741"/>
    </source>
</evidence>
<evidence type="ECO:0000256" key="7">
    <source>
        <dbReference type="ARBA" id="ARBA00022734"/>
    </source>
</evidence>
<keyword evidence="6" id="KW-0732">Signal</keyword>
<keyword evidence="15" id="KW-0808">Transferase</keyword>
<dbReference type="Proteomes" id="UP000187406">
    <property type="component" value="Unassembled WGS sequence"/>
</dbReference>
<evidence type="ECO:0000256" key="10">
    <source>
        <dbReference type="ARBA" id="ARBA00022989"/>
    </source>
</evidence>
<evidence type="ECO:0000256" key="6">
    <source>
        <dbReference type="ARBA" id="ARBA00022729"/>
    </source>
</evidence>
<dbReference type="CDD" id="cd06899">
    <property type="entry name" value="lectin_legume_LecRK_Arcelin_ConA"/>
    <property type="match status" value="1"/>
</dbReference>
<dbReference type="GO" id="GO:0016020">
    <property type="term" value="C:membrane"/>
    <property type="evidence" value="ECO:0007669"/>
    <property type="project" value="UniProtKB-SubCell"/>
</dbReference>
<keyword evidence="15" id="KW-0418">Kinase</keyword>
<organism evidence="15 16">
    <name type="scientific">Cephalotus follicularis</name>
    <name type="common">Albany pitcher plant</name>
    <dbReference type="NCBI Taxonomy" id="3775"/>
    <lineage>
        <taxon>Eukaryota</taxon>
        <taxon>Viridiplantae</taxon>
        <taxon>Streptophyta</taxon>
        <taxon>Embryophyta</taxon>
        <taxon>Tracheophyta</taxon>
        <taxon>Spermatophyta</taxon>
        <taxon>Magnoliopsida</taxon>
        <taxon>eudicotyledons</taxon>
        <taxon>Gunneridae</taxon>
        <taxon>Pentapetalae</taxon>
        <taxon>rosids</taxon>
        <taxon>fabids</taxon>
        <taxon>Oxalidales</taxon>
        <taxon>Cephalotaceae</taxon>
        <taxon>Cephalotus</taxon>
    </lineage>
</organism>
<dbReference type="CDD" id="cd14066">
    <property type="entry name" value="STKc_IRAK"/>
    <property type="match status" value="1"/>
</dbReference>
<dbReference type="GO" id="GO:0006952">
    <property type="term" value="P:defense response"/>
    <property type="evidence" value="ECO:0007669"/>
    <property type="project" value="UniProtKB-ARBA"/>
</dbReference>
<dbReference type="FunFam" id="1.10.510.10:FF:000626">
    <property type="entry name" value="probable L-type lectin-domain containing receptor kinase S.5"/>
    <property type="match status" value="1"/>
</dbReference>
<evidence type="ECO:0000256" key="2">
    <source>
        <dbReference type="ARBA" id="ARBA00007606"/>
    </source>
</evidence>
<dbReference type="FunFam" id="2.60.120.200:FF:000198">
    <property type="entry name" value="Probable L-type lectin-domain containing receptor kinase S.5"/>
    <property type="match status" value="1"/>
</dbReference>
<dbReference type="InterPro" id="IPR013320">
    <property type="entry name" value="ConA-like_dom_sf"/>
</dbReference>
<keyword evidence="10 13" id="KW-1133">Transmembrane helix</keyword>
<evidence type="ECO:0000313" key="16">
    <source>
        <dbReference type="Proteomes" id="UP000187406"/>
    </source>
</evidence>
<dbReference type="EMBL" id="BDDD01000328">
    <property type="protein sequence ID" value="GAV63966.1"/>
    <property type="molecule type" value="Genomic_DNA"/>
</dbReference>
<keyword evidence="12" id="KW-0675">Receptor</keyword>